<protein>
    <submittedName>
        <fullName evidence="2">Uncharacterized protein</fullName>
    </submittedName>
</protein>
<sequence>MKISYVYSSTLLLTVMCFSVYGQPGISEMNTAGSTIKGWYPSFSSFLLVIAACFGLVGGFKIYQQLQQGRGDMDRSLTRWILAAIFMGLLGGTMKAMFL</sequence>
<dbReference type="AlphaFoldDB" id="A0A081PIB9"/>
<organism evidence="2 3">
    <name type="scientific">Pedobacter antarcticus 4BY</name>
    <dbReference type="NCBI Taxonomy" id="1358423"/>
    <lineage>
        <taxon>Bacteria</taxon>
        <taxon>Pseudomonadati</taxon>
        <taxon>Bacteroidota</taxon>
        <taxon>Sphingobacteriia</taxon>
        <taxon>Sphingobacteriales</taxon>
        <taxon>Sphingobacteriaceae</taxon>
        <taxon>Pedobacter</taxon>
    </lineage>
</organism>
<dbReference type="Proteomes" id="UP000028007">
    <property type="component" value="Unassembled WGS sequence"/>
</dbReference>
<feature type="transmembrane region" description="Helical" evidence="1">
    <location>
        <begin position="80"/>
        <end position="98"/>
    </location>
</feature>
<keyword evidence="1" id="KW-1133">Transmembrane helix</keyword>
<dbReference type="Pfam" id="PF13572">
    <property type="entry name" value="DUF4134"/>
    <property type="match status" value="1"/>
</dbReference>
<dbReference type="RefSeq" id="WP_074964129.1">
    <property type="nucleotide sequence ID" value="NZ_JNFF01000037.1"/>
</dbReference>
<name>A0A081PIB9_9SPHI</name>
<feature type="transmembrane region" description="Helical" evidence="1">
    <location>
        <begin position="38"/>
        <end position="60"/>
    </location>
</feature>
<dbReference type="EMBL" id="JNFF01000037">
    <property type="protein sequence ID" value="KEQ30442.1"/>
    <property type="molecule type" value="Genomic_DNA"/>
</dbReference>
<evidence type="ECO:0000313" key="2">
    <source>
        <dbReference type="EMBL" id="KEQ30442.1"/>
    </source>
</evidence>
<evidence type="ECO:0000256" key="1">
    <source>
        <dbReference type="SAM" id="Phobius"/>
    </source>
</evidence>
<evidence type="ECO:0000313" key="3">
    <source>
        <dbReference type="Proteomes" id="UP000028007"/>
    </source>
</evidence>
<reference evidence="2 3" key="1">
    <citation type="journal article" date="1992" name="Int. J. Syst. Bacteriol.">
        <title>Sphingobacterium antarcticus sp. nov. a Psychrotrophic Bacterium from the Soils of Schirmacher Oasis, Antarctica.</title>
        <authorList>
            <person name="Shivaji S."/>
            <person name="Ray M.K."/>
            <person name="Rao N.S."/>
            <person name="Saiserr L."/>
            <person name="Jagannadham M.V."/>
            <person name="Kumar G.S."/>
            <person name="Reddy G."/>
            <person name="Bhargava P.M."/>
        </authorList>
    </citation>
    <scope>NUCLEOTIDE SEQUENCE [LARGE SCALE GENOMIC DNA]</scope>
    <source>
        <strain evidence="2 3">4BY</strain>
    </source>
</reference>
<keyword evidence="1" id="KW-0472">Membrane</keyword>
<comment type="caution">
    <text evidence="2">The sequence shown here is derived from an EMBL/GenBank/DDBJ whole genome shotgun (WGS) entry which is preliminary data.</text>
</comment>
<keyword evidence="1" id="KW-0812">Transmembrane</keyword>
<keyword evidence="3" id="KW-1185">Reference proteome</keyword>
<dbReference type="InterPro" id="IPR025408">
    <property type="entry name" value="DUF4134"/>
</dbReference>
<proteinExistence type="predicted"/>
<gene>
    <name evidence="2" type="ORF">N180_20940</name>
</gene>
<accession>A0A081PIB9</accession>
<dbReference type="OrthoDB" id="1029065at2"/>